<dbReference type="EMBL" id="STFF01000003">
    <property type="protein sequence ID" value="THU39490.1"/>
    <property type="molecule type" value="Genomic_DNA"/>
</dbReference>
<dbReference type="SMART" id="SM00342">
    <property type="entry name" value="HTH_ARAC"/>
    <property type="match status" value="1"/>
</dbReference>
<reference evidence="4 5" key="1">
    <citation type="submission" date="2019-04" db="EMBL/GenBank/DDBJ databases">
        <title>Niastella caeni sp. nov., isolated from activated sludge.</title>
        <authorList>
            <person name="Sheng M."/>
        </authorList>
    </citation>
    <scope>NUCLEOTIDE SEQUENCE [LARGE SCALE GENOMIC DNA]</scope>
    <source>
        <strain evidence="4 5">HX-2-15</strain>
    </source>
</reference>
<dbReference type="SUPFAM" id="SSF46689">
    <property type="entry name" value="Homeodomain-like"/>
    <property type="match status" value="1"/>
</dbReference>
<organism evidence="4 5">
    <name type="scientific">Niastella caeni</name>
    <dbReference type="NCBI Taxonomy" id="2569763"/>
    <lineage>
        <taxon>Bacteria</taxon>
        <taxon>Pseudomonadati</taxon>
        <taxon>Bacteroidota</taxon>
        <taxon>Chitinophagia</taxon>
        <taxon>Chitinophagales</taxon>
        <taxon>Chitinophagaceae</taxon>
        <taxon>Niastella</taxon>
    </lineage>
</organism>
<keyword evidence="1" id="KW-0805">Transcription regulation</keyword>
<sequence>MNPVSPYHLPLNRPAMKQGKIKRFKKHVIHAIYSFKQELDNHCANGDTAQHLSAQFGISRNVLQQGFKHIYGIGIRDYKLKQRMERARFLLEAGKDVKEVALTLHYTKARAFSTAFKNYYGVTPTEFANSLNA</sequence>
<evidence type="ECO:0000256" key="1">
    <source>
        <dbReference type="ARBA" id="ARBA00023015"/>
    </source>
</evidence>
<evidence type="ECO:0000259" key="3">
    <source>
        <dbReference type="PROSITE" id="PS01124"/>
    </source>
</evidence>
<keyword evidence="5" id="KW-1185">Reference proteome</keyword>
<dbReference type="PANTHER" id="PTHR47893">
    <property type="entry name" value="REGULATORY PROTEIN PCHR"/>
    <property type="match status" value="1"/>
</dbReference>
<evidence type="ECO:0000313" key="5">
    <source>
        <dbReference type="Proteomes" id="UP000306918"/>
    </source>
</evidence>
<comment type="caution">
    <text evidence="4">The sequence shown here is derived from an EMBL/GenBank/DDBJ whole genome shotgun (WGS) entry which is preliminary data.</text>
</comment>
<dbReference type="OrthoDB" id="677482at2"/>
<proteinExistence type="predicted"/>
<name>A0A4S8HV78_9BACT</name>
<dbReference type="InterPro" id="IPR018060">
    <property type="entry name" value="HTH_AraC"/>
</dbReference>
<evidence type="ECO:0000313" key="4">
    <source>
        <dbReference type="EMBL" id="THU39490.1"/>
    </source>
</evidence>
<keyword evidence="2" id="KW-0804">Transcription</keyword>
<dbReference type="InterPro" id="IPR009057">
    <property type="entry name" value="Homeodomain-like_sf"/>
</dbReference>
<protein>
    <submittedName>
        <fullName evidence="4">Helix-turn-helix transcriptional regulator</fullName>
    </submittedName>
</protein>
<evidence type="ECO:0000256" key="2">
    <source>
        <dbReference type="ARBA" id="ARBA00023163"/>
    </source>
</evidence>
<dbReference type="PROSITE" id="PS01124">
    <property type="entry name" value="HTH_ARAC_FAMILY_2"/>
    <property type="match status" value="1"/>
</dbReference>
<dbReference type="Gene3D" id="1.10.10.60">
    <property type="entry name" value="Homeodomain-like"/>
    <property type="match status" value="1"/>
</dbReference>
<feature type="domain" description="HTH araC/xylS-type" evidence="3">
    <location>
        <begin position="33"/>
        <end position="130"/>
    </location>
</feature>
<dbReference type="InterPro" id="IPR053142">
    <property type="entry name" value="PchR_regulatory_protein"/>
</dbReference>
<dbReference type="GO" id="GO:0003700">
    <property type="term" value="F:DNA-binding transcription factor activity"/>
    <property type="evidence" value="ECO:0007669"/>
    <property type="project" value="InterPro"/>
</dbReference>
<dbReference type="Pfam" id="PF12833">
    <property type="entry name" value="HTH_18"/>
    <property type="match status" value="1"/>
</dbReference>
<gene>
    <name evidence="4" type="ORF">FAM09_13380</name>
</gene>
<accession>A0A4S8HV78</accession>
<dbReference type="GO" id="GO:0043565">
    <property type="term" value="F:sequence-specific DNA binding"/>
    <property type="evidence" value="ECO:0007669"/>
    <property type="project" value="InterPro"/>
</dbReference>
<dbReference type="PANTHER" id="PTHR47893:SF1">
    <property type="entry name" value="REGULATORY PROTEIN PCHR"/>
    <property type="match status" value="1"/>
</dbReference>
<dbReference type="AlphaFoldDB" id="A0A4S8HV78"/>
<dbReference type="Proteomes" id="UP000306918">
    <property type="component" value="Unassembled WGS sequence"/>
</dbReference>